<dbReference type="CDD" id="cd05246">
    <property type="entry name" value="dTDP_GD_SDR_e"/>
    <property type="match status" value="1"/>
</dbReference>
<dbReference type="RefSeq" id="WP_213536767.1">
    <property type="nucleotide sequence ID" value="NZ_BOVQ01000009.1"/>
</dbReference>
<feature type="domain" description="NAD(P)-binding" evidence="10">
    <location>
        <begin position="9"/>
        <end position="319"/>
    </location>
</feature>
<evidence type="ECO:0000256" key="2">
    <source>
        <dbReference type="ARBA" id="ARBA00001911"/>
    </source>
</evidence>
<dbReference type="Pfam" id="PF16363">
    <property type="entry name" value="GDP_Man_Dehyd"/>
    <property type="match status" value="1"/>
</dbReference>
<protein>
    <recommendedName>
        <fullName evidence="5 8">dTDP-glucose 4,6-dehydratase</fullName>
        <ecNumber evidence="4 8">4.2.1.46</ecNumber>
    </recommendedName>
</protein>
<feature type="region of interest" description="Disordered" evidence="9">
    <location>
        <begin position="142"/>
        <end position="162"/>
    </location>
</feature>
<evidence type="ECO:0000256" key="4">
    <source>
        <dbReference type="ARBA" id="ARBA00011990"/>
    </source>
</evidence>
<name>A0ABV9JEZ9_9LACT</name>
<comment type="caution">
    <text evidence="11">The sequence shown here is derived from an EMBL/GenBank/DDBJ whole genome shotgun (WGS) entry which is preliminary data.</text>
</comment>
<dbReference type="InterPro" id="IPR036291">
    <property type="entry name" value="NAD(P)-bd_dom_sf"/>
</dbReference>
<proteinExistence type="inferred from homology"/>
<keyword evidence="7 8" id="KW-0456">Lyase</keyword>
<organism evidence="11 12">
    <name type="scientific">Lactococcus nasutitermitis</name>
    <dbReference type="NCBI Taxonomy" id="1652957"/>
    <lineage>
        <taxon>Bacteria</taxon>
        <taxon>Bacillati</taxon>
        <taxon>Bacillota</taxon>
        <taxon>Bacilli</taxon>
        <taxon>Lactobacillales</taxon>
        <taxon>Streptococcaceae</taxon>
        <taxon>Lactococcus</taxon>
    </lineage>
</organism>
<evidence type="ECO:0000313" key="11">
    <source>
        <dbReference type="EMBL" id="MFC4653037.1"/>
    </source>
</evidence>
<dbReference type="GO" id="GO:0008460">
    <property type="term" value="F:dTDP-glucose 4,6-dehydratase activity"/>
    <property type="evidence" value="ECO:0007669"/>
    <property type="project" value="UniProtKB-EC"/>
</dbReference>
<dbReference type="SUPFAM" id="SSF51735">
    <property type="entry name" value="NAD(P)-binding Rossmann-fold domains"/>
    <property type="match status" value="1"/>
</dbReference>
<dbReference type="NCBIfam" id="TIGR01181">
    <property type="entry name" value="dTDP_gluc_dehyt"/>
    <property type="match status" value="1"/>
</dbReference>
<evidence type="ECO:0000259" key="10">
    <source>
        <dbReference type="Pfam" id="PF16363"/>
    </source>
</evidence>
<dbReference type="PANTHER" id="PTHR43000">
    <property type="entry name" value="DTDP-D-GLUCOSE 4,6-DEHYDRATASE-RELATED"/>
    <property type="match status" value="1"/>
</dbReference>
<evidence type="ECO:0000313" key="12">
    <source>
        <dbReference type="Proteomes" id="UP001595987"/>
    </source>
</evidence>
<comment type="similarity">
    <text evidence="3 8">Belongs to the NAD(P)-dependent epimerase/dehydratase family. dTDP-glucose dehydratase subfamily.</text>
</comment>
<reference evidence="12" key="1">
    <citation type="journal article" date="2019" name="Int. J. Syst. Evol. Microbiol.">
        <title>The Global Catalogue of Microorganisms (GCM) 10K type strain sequencing project: providing services to taxonomists for standard genome sequencing and annotation.</title>
        <authorList>
            <consortium name="The Broad Institute Genomics Platform"/>
            <consortium name="The Broad Institute Genome Sequencing Center for Infectious Disease"/>
            <person name="Wu L."/>
            <person name="Ma J."/>
        </authorList>
    </citation>
    <scope>NUCLEOTIDE SEQUENCE [LARGE SCALE GENOMIC DNA]</scope>
    <source>
        <strain evidence="12">CCUG 63287</strain>
    </source>
</reference>
<comment type="catalytic activity">
    <reaction evidence="1 8">
        <text>dTDP-alpha-D-glucose = dTDP-4-dehydro-6-deoxy-alpha-D-glucose + H2O</text>
        <dbReference type="Rhea" id="RHEA:17221"/>
        <dbReference type="ChEBI" id="CHEBI:15377"/>
        <dbReference type="ChEBI" id="CHEBI:57477"/>
        <dbReference type="ChEBI" id="CHEBI:57649"/>
        <dbReference type="EC" id="4.2.1.46"/>
    </reaction>
</comment>
<evidence type="ECO:0000256" key="6">
    <source>
        <dbReference type="ARBA" id="ARBA00023027"/>
    </source>
</evidence>
<dbReference type="Gene3D" id="3.90.25.10">
    <property type="entry name" value="UDP-galactose 4-epimerase, domain 1"/>
    <property type="match status" value="1"/>
</dbReference>
<evidence type="ECO:0000256" key="1">
    <source>
        <dbReference type="ARBA" id="ARBA00001539"/>
    </source>
</evidence>
<sequence length="351" mass="39458">MTEYKNIVVTGGAGFIGSNFVHYVYNNFPDVHITVLDKLTYAGNVNNINMLFDSGRVELVVGDIADPEIVDKVASKADAIVHYAAESHNDNSLISQDEFVQTNFIGTYTLIQAARKYDLRFHHVSTDEVYGDLPYREELPGHGEGAGEKFTPETPYNPTSPYSSTKAASDLIVRAWVRSFGLKATISNCSNNYGPFQHIEKFIPRQITNVLSGIKPKLYGDGKNVRDWIHTEDHSSGVWAILMKGRIGETYLIGADGEKDNKAVLEDILVRMGKDKNDYDRVIDPRGDAHDKRYAIDNTKLREELGWTPKHTDFESGLQATIDWYKANEGWWKAEKDAVEAKYAKSQKVID</sequence>
<evidence type="ECO:0000256" key="7">
    <source>
        <dbReference type="ARBA" id="ARBA00023239"/>
    </source>
</evidence>
<dbReference type="EC" id="4.2.1.46" evidence="4 8"/>
<dbReference type="Gene3D" id="3.40.50.720">
    <property type="entry name" value="NAD(P)-binding Rossmann-like Domain"/>
    <property type="match status" value="1"/>
</dbReference>
<evidence type="ECO:0000256" key="8">
    <source>
        <dbReference type="RuleBase" id="RU004473"/>
    </source>
</evidence>
<evidence type="ECO:0000256" key="5">
    <source>
        <dbReference type="ARBA" id="ARBA00016977"/>
    </source>
</evidence>
<feature type="compositionally biased region" description="Basic and acidic residues" evidence="9">
    <location>
        <begin position="142"/>
        <end position="151"/>
    </location>
</feature>
<gene>
    <name evidence="11" type="primary">rfbB</name>
    <name evidence="11" type="ORF">ACFO26_08965</name>
</gene>
<evidence type="ECO:0000256" key="3">
    <source>
        <dbReference type="ARBA" id="ARBA00008178"/>
    </source>
</evidence>
<keyword evidence="12" id="KW-1185">Reference proteome</keyword>
<keyword evidence="6" id="KW-0520">NAD</keyword>
<evidence type="ECO:0000256" key="9">
    <source>
        <dbReference type="SAM" id="MobiDB-lite"/>
    </source>
</evidence>
<comment type="cofactor">
    <cofactor evidence="2 8">
        <name>NAD(+)</name>
        <dbReference type="ChEBI" id="CHEBI:57540"/>
    </cofactor>
</comment>
<dbReference type="Proteomes" id="UP001595987">
    <property type="component" value="Unassembled WGS sequence"/>
</dbReference>
<dbReference type="EMBL" id="JBHSGD010000007">
    <property type="protein sequence ID" value="MFC4653037.1"/>
    <property type="molecule type" value="Genomic_DNA"/>
</dbReference>
<dbReference type="InterPro" id="IPR016040">
    <property type="entry name" value="NAD(P)-bd_dom"/>
</dbReference>
<accession>A0ABV9JEZ9</accession>
<dbReference type="InterPro" id="IPR005888">
    <property type="entry name" value="dTDP_Gluc_deHydtase"/>
</dbReference>